<feature type="compositionally biased region" description="Basic residues" evidence="1">
    <location>
        <begin position="38"/>
        <end position="58"/>
    </location>
</feature>
<dbReference type="EMBL" id="ML978082">
    <property type="protein sequence ID" value="KAF2008673.1"/>
    <property type="molecule type" value="Genomic_DNA"/>
</dbReference>
<evidence type="ECO:0000256" key="1">
    <source>
        <dbReference type="SAM" id="MobiDB-lite"/>
    </source>
</evidence>
<dbReference type="PROSITE" id="PS50280">
    <property type="entry name" value="SET"/>
    <property type="match status" value="1"/>
</dbReference>
<dbReference type="Proteomes" id="UP000799778">
    <property type="component" value="Unassembled WGS sequence"/>
</dbReference>
<dbReference type="OrthoDB" id="265717at2759"/>
<dbReference type="InterPro" id="IPR046341">
    <property type="entry name" value="SET_dom_sf"/>
</dbReference>
<feature type="compositionally biased region" description="Pro residues" evidence="1">
    <location>
        <begin position="1"/>
        <end position="13"/>
    </location>
</feature>
<dbReference type="InterPro" id="IPR053185">
    <property type="entry name" value="SET_domain_protein"/>
</dbReference>
<dbReference type="CDD" id="cd20071">
    <property type="entry name" value="SET_SMYD"/>
    <property type="match status" value="1"/>
</dbReference>
<gene>
    <name evidence="3" type="ORF">BU24DRAFT_456185</name>
</gene>
<sequence>MAPVRPLPLPPSPVNFALETDQSSNREGFCLRSDQAKQKPKSSQRNLRRRRGGRKKKMKAPDTMSSDDELDLFALLEYPLAGCRGDQFRGLYATTDIKKGTRVIDEVPLFTLPEPGDVMEHVLDAFFGLSDEQKDMFMELPPGWPPMLVNMVHFIDPQLKVMEDLIAKGDEISEYEEEILIRLGNTVEPLMIEWRIGARYFTHRFSLVHNSIDPTIDEPGDDQVTGIFPTAARLRHSCIPNCNGFYDTKTKRFRVQAVRDIAAHEELCMSVLGSQIWYHNADARADLLRQYCDQCNCIACDPAHLHRTSQDVTRSDIHNRVLPIQDFLQSLHSTSGYKFYNFAEAEASILELIRLLKVAGCADAELIRWRLALILEIYPCMKGKWIQCLAQAQQALETAVACLGADHHYVSFLESKIVYIKQRAKFDRQRRR</sequence>
<dbReference type="SUPFAM" id="SSF82199">
    <property type="entry name" value="SET domain"/>
    <property type="match status" value="1"/>
</dbReference>
<dbReference type="PANTHER" id="PTHR47332:SF2">
    <property type="entry name" value="SET-6"/>
    <property type="match status" value="1"/>
</dbReference>
<dbReference type="AlphaFoldDB" id="A0A6A5X6T3"/>
<feature type="region of interest" description="Disordered" evidence="1">
    <location>
        <begin position="1"/>
        <end position="64"/>
    </location>
</feature>
<evidence type="ECO:0000259" key="2">
    <source>
        <dbReference type="PROSITE" id="PS50280"/>
    </source>
</evidence>
<dbReference type="RefSeq" id="XP_033377012.1">
    <property type="nucleotide sequence ID" value="XM_033531424.1"/>
</dbReference>
<dbReference type="PANTHER" id="PTHR47332">
    <property type="entry name" value="SET DOMAIN-CONTAINING PROTEIN 5"/>
    <property type="match status" value="1"/>
</dbReference>
<organism evidence="3 4">
    <name type="scientific">Aaosphaeria arxii CBS 175.79</name>
    <dbReference type="NCBI Taxonomy" id="1450172"/>
    <lineage>
        <taxon>Eukaryota</taxon>
        <taxon>Fungi</taxon>
        <taxon>Dikarya</taxon>
        <taxon>Ascomycota</taxon>
        <taxon>Pezizomycotina</taxon>
        <taxon>Dothideomycetes</taxon>
        <taxon>Pleosporomycetidae</taxon>
        <taxon>Pleosporales</taxon>
        <taxon>Pleosporales incertae sedis</taxon>
        <taxon>Aaosphaeria</taxon>
    </lineage>
</organism>
<dbReference type="InterPro" id="IPR001214">
    <property type="entry name" value="SET_dom"/>
</dbReference>
<protein>
    <recommendedName>
        <fullName evidence="2">SET domain-containing protein</fullName>
    </recommendedName>
</protein>
<name>A0A6A5X6T3_9PLEO</name>
<evidence type="ECO:0000313" key="3">
    <source>
        <dbReference type="EMBL" id="KAF2008673.1"/>
    </source>
</evidence>
<keyword evidence="4" id="KW-1185">Reference proteome</keyword>
<evidence type="ECO:0000313" key="4">
    <source>
        <dbReference type="Proteomes" id="UP000799778"/>
    </source>
</evidence>
<dbReference type="GeneID" id="54288821"/>
<accession>A0A6A5X6T3</accession>
<reference evidence="3" key="1">
    <citation type="journal article" date="2020" name="Stud. Mycol.">
        <title>101 Dothideomycetes genomes: a test case for predicting lifestyles and emergence of pathogens.</title>
        <authorList>
            <person name="Haridas S."/>
            <person name="Albert R."/>
            <person name="Binder M."/>
            <person name="Bloem J."/>
            <person name="Labutti K."/>
            <person name="Salamov A."/>
            <person name="Andreopoulos B."/>
            <person name="Baker S."/>
            <person name="Barry K."/>
            <person name="Bills G."/>
            <person name="Bluhm B."/>
            <person name="Cannon C."/>
            <person name="Castanera R."/>
            <person name="Culley D."/>
            <person name="Daum C."/>
            <person name="Ezra D."/>
            <person name="Gonzalez J."/>
            <person name="Henrissat B."/>
            <person name="Kuo A."/>
            <person name="Liang C."/>
            <person name="Lipzen A."/>
            <person name="Lutzoni F."/>
            <person name="Magnuson J."/>
            <person name="Mondo S."/>
            <person name="Nolan M."/>
            <person name="Ohm R."/>
            <person name="Pangilinan J."/>
            <person name="Park H.-J."/>
            <person name="Ramirez L."/>
            <person name="Alfaro M."/>
            <person name="Sun H."/>
            <person name="Tritt A."/>
            <person name="Yoshinaga Y."/>
            <person name="Zwiers L.-H."/>
            <person name="Turgeon B."/>
            <person name="Goodwin S."/>
            <person name="Spatafora J."/>
            <person name="Crous P."/>
            <person name="Grigoriev I."/>
        </authorList>
    </citation>
    <scope>NUCLEOTIDE SEQUENCE</scope>
    <source>
        <strain evidence="3">CBS 175.79</strain>
    </source>
</reference>
<feature type="domain" description="SET" evidence="2">
    <location>
        <begin position="71"/>
        <end position="272"/>
    </location>
</feature>
<dbReference type="Pfam" id="PF00856">
    <property type="entry name" value="SET"/>
    <property type="match status" value="1"/>
</dbReference>
<dbReference type="Gene3D" id="2.170.270.10">
    <property type="entry name" value="SET domain"/>
    <property type="match status" value="1"/>
</dbReference>
<proteinExistence type="predicted"/>